<proteinExistence type="predicted"/>
<organism evidence="2 3">
    <name type="scientific">Mytilus edulis</name>
    <name type="common">Blue mussel</name>
    <dbReference type="NCBI Taxonomy" id="6550"/>
    <lineage>
        <taxon>Eukaryota</taxon>
        <taxon>Metazoa</taxon>
        <taxon>Spiralia</taxon>
        <taxon>Lophotrochozoa</taxon>
        <taxon>Mollusca</taxon>
        <taxon>Bivalvia</taxon>
        <taxon>Autobranchia</taxon>
        <taxon>Pteriomorphia</taxon>
        <taxon>Mytilida</taxon>
        <taxon>Mytiloidea</taxon>
        <taxon>Mytilidae</taxon>
        <taxon>Mytilinae</taxon>
        <taxon>Mytilus</taxon>
    </lineage>
</organism>
<dbReference type="AlphaFoldDB" id="A0A8S3Q7U2"/>
<reference evidence="2" key="1">
    <citation type="submission" date="2021-03" db="EMBL/GenBank/DDBJ databases">
        <authorList>
            <person name="Bekaert M."/>
        </authorList>
    </citation>
    <scope>NUCLEOTIDE SEQUENCE</scope>
</reference>
<gene>
    <name evidence="2" type="ORF">MEDL_5805</name>
</gene>
<keyword evidence="1" id="KW-0175">Coiled coil</keyword>
<evidence type="ECO:0000313" key="2">
    <source>
        <dbReference type="EMBL" id="CAG2190510.1"/>
    </source>
</evidence>
<evidence type="ECO:0000256" key="1">
    <source>
        <dbReference type="SAM" id="Coils"/>
    </source>
</evidence>
<evidence type="ECO:0000313" key="3">
    <source>
        <dbReference type="Proteomes" id="UP000683360"/>
    </source>
</evidence>
<dbReference type="Proteomes" id="UP000683360">
    <property type="component" value="Unassembled WGS sequence"/>
</dbReference>
<sequence length="750" mass="86159">MLHLDEYGYEGHGNDIPEECRISRTKFIHWARDVKRIPIVSKDLATTSFDEIIENEGELDAEDAVQSINVNKPNTANGSVGRNVHVSPVTEIKKDNGSVGLNSPLDQSVIEPTVQTAEKNDHTVESMNEPDTQGNTNPMVMSEDEPAIELAIGTIDAVGDDNINPELESGETNCDKEASIESNGKENCREGMDNPIKNLIGRNIKVHIQNLVEPAKERKTRELDTEHVTALEEQFKKELNLYTVLIGHMPEKLELDQLEIPGRAVVEVLGGNHTRQALMNIGKTNMLVSMDLYMSLSNEQALRLGLKHNDIHRLSRQTTFEESIKLFREVLFRIKKQKPHMKPKDISAEWRLNVASIMDTPKSKINKFQTHLHCASLPDQVWEKLIDLFKSWRNQTVKDQPCYEIKQTHLFHLFRVHNEVDKIRLLDELACGKITFQEFKDQCLKGKVENMAVSHTIKKTKGQKKKSKAVDNTPLKEDDVLRDNLITEILELKKKIKQDEMATVNMKLRHDNLEKNNRELENKYTAELTQNESMQHQIKNLTDSLSSMEKKNKNLTEELDMAKDIYKTEKRNITHALNETEKKQSDKIYQLQEHIKEKDLKIESLHLQLNMVNDAANRARNEVREIAKKRPHEITEDTEDIRPDTQTKKMKATTDAITVSEETIDISQNEEIAMVEYNNENVYLGVLQDSMLTFTRQPLGKLGPDFVIKDLNFSLNKKDRQLINSAYIIENIKCKIVKNKFTINEEQKKT</sequence>
<accession>A0A8S3Q7U2</accession>
<keyword evidence="3" id="KW-1185">Reference proteome</keyword>
<name>A0A8S3Q7U2_MYTED</name>
<dbReference type="EMBL" id="CAJPWZ010000332">
    <property type="protein sequence ID" value="CAG2190510.1"/>
    <property type="molecule type" value="Genomic_DNA"/>
</dbReference>
<comment type="caution">
    <text evidence="2">The sequence shown here is derived from an EMBL/GenBank/DDBJ whole genome shotgun (WGS) entry which is preliminary data.</text>
</comment>
<feature type="coiled-coil region" evidence="1">
    <location>
        <begin position="602"/>
        <end position="629"/>
    </location>
</feature>
<protein>
    <submittedName>
        <fullName evidence="2">Uncharacterized protein</fullName>
    </submittedName>
</protein>
<feature type="coiled-coil region" evidence="1">
    <location>
        <begin position="482"/>
        <end position="572"/>
    </location>
</feature>
<dbReference type="OrthoDB" id="6091751at2759"/>